<dbReference type="NCBIfam" id="NF011049">
    <property type="entry name" value="PRK14479.1"/>
    <property type="match status" value="1"/>
</dbReference>
<dbReference type="RefSeq" id="WP_190251724.1">
    <property type="nucleotide sequence ID" value="NZ_BMPI01000020.1"/>
</dbReference>
<dbReference type="SUPFAM" id="SSF82549">
    <property type="entry name" value="DAK1/DegV-like"/>
    <property type="match status" value="1"/>
</dbReference>
<dbReference type="InterPro" id="IPR050861">
    <property type="entry name" value="Dihydroxyacetone_Kinase"/>
</dbReference>
<gene>
    <name evidence="8" type="ORF">GCM10007977_043390</name>
</gene>
<feature type="compositionally biased region" description="Low complexity" evidence="5">
    <location>
        <begin position="345"/>
        <end position="364"/>
    </location>
</feature>
<evidence type="ECO:0000256" key="2">
    <source>
        <dbReference type="ARBA" id="ARBA00022741"/>
    </source>
</evidence>
<dbReference type="PANTHER" id="PTHR28629">
    <property type="entry name" value="TRIOKINASE/FMN CYCLASE"/>
    <property type="match status" value="1"/>
</dbReference>
<dbReference type="Proteomes" id="UP000642070">
    <property type="component" value="Unassembled WGS sequence"/>
</dbReference>
<proteinExistence type="predicted"/>
<dbReference type="EMBL" id="BMPI01000020">
    <property type="protein sequence ID" value="GGM37325.1"/>
    <property type="molecule type" value="Genomic_DNA"/>
</dbReference>
<dbReference type="GO" id="GO:0005829">
    <property type="term" value="C:cytosol"/>
    <property type="evidence" value="ECO:0007669"/>
    <property type="project" value="TreeGrafter"/>
</dbReference>
<reference evidence="8" key="1">
    <citation type="journal article" date="2014" name="Int. J. Syst. Evol. Microbiol.">
        <title>Complete genome sequence of Corynebacterium casei LMG S-19264T (=DSM 44701T), isolated from a smear-ripened cheese.</title>
        <authorList>
            <consortium name="US DOE Joint Genome Institute (JGI-PGF)"/>
            <person name="Walter F."/>
            <person name="Albersmeier A."/>
            <person name="Kalinowski J."/>
            <person name="Ruckert C."/>
        </authorList>
    </citation>
    <scope>NUCLEOTIDE SEQUENCE</scope>
    <source>
        <strain evidence="8">JCM 19831</strain>
    </source>
</reference>
<sequence length="580" mass="58429">MTLLFNDPADFADEMTDGFAAAYTRFVHRVPGGVVRREGTATGEVALVVGGGSGHYPAFAGLVGSGLAHGAAMGDLFASPSAARVRSVAQAADGGAGVLFCYGNYAGDVLNFTEAQERLRADGVDVRTVLVTDDVSSAPAGSPERRRGIAGDLAVFKLAGAAAARGDSLDDVERLARRANDRTRTLGVAFSGCTLPGASAPLFRVPAGRMAVGMGIHGEPGISDDSLPTADELAALFVDRLLQELPDDVAAPAGGRVAVILNGLGSVKYEELFVVYREIARRLAAAGVTAVDPDVGEFCTSFDMAGASLTLTWLDDELEELWRAPADTPAYRKAPQALTRREHPPAGAAAAEPSAATPGPGSEASRAAASTACAVLDAVAAALDGAADELGRLDAVAGDGDHGIGMRRGSLAAAAAARAGHDRDLGCGAVLVVAGDAWADKGGGTSGALWGTALRAAGHRLGDGDAPTPGAMAAAVADALAAVRQQGGAAPGDKTLVDAFAPFAQELSRGVGGGSLAAAWRAAARTATAAADATADLLPRLGRARPHAERSLGTPDPGARSFAIAMTAAADRLTQLEETS</sequence>
<evidence type="ECO:0000256" key="4">
    <source>
        <dbReference type="ARBA" id="ARBA00022840"/>
    </source>
</evidence>
<evidence type="ECO:0000313" key="9">
    <source>
        <dbReference type="Proteomes" id="UP000642070"/>
    </source>
</evidence>
<evidence type="ECO:0000256" key="1">
    <source>
        <dbReference type="ARBA" id="ARBA00022679"/>
    </source>
</evidence>
<dbReference type="AlphaFoldDB" id="A0A917TVF7"/>
<dbReference type="FunFam" id="1.25.40.340:FF:000002">
    <property type="entry name" value="Dihydroxyacetone kinase, L subunit"/>
    <property type="match status" value="1"/>
</dbReference>
<dbReference type="SMART" id="SM01120">
    <property type="entry name" value="Dak2"/>
    <property type="match status" value="1"/>
</dbReference>
<dbReference type="Pfam" id="PF02733">
    <property type="entry name" value="Dak1"/>
    <property type="match status" value="1"/>
</dbReference>
<dbReference type="FunFam" id="3.40.50.10440:FF:000001">
    <property type="entry name" value="Dihydroxyacetone kinase, DhaK subunit"/>
    <property type="match status" value="1"/>
</dbReference>
<dbReference type="Pfam" id="PF02734">
    <property type="entry name" value="Dak2"/>
    <property type="match status" value="1"/>
</dbReference>
<evidence type="ECO:0000259" key="6">
    <source>
        <dbReference type="PROSITE" id="PS51480"/>
    </source>
</evidence>
<evidence type="ECO:0000259" key="7">
    <source>
        <dbReference type="PROSITE" id="PS51481"/>
    </source>
</evidence>
<feature type="region of interest" description="Disordered" evidence="5">
    <location>
        <begin position="338"/>
        <end position="364"/>
    </location>
</feature>
<dbReference type="SUPFAM" id="SSF101473">
    <property type="entry name" value="DhaL-like"/>
    <property type="match status" value="1"/>
</dbReference>
<keyword evidence="1" id="KW-0808">Transferase</keyword>
<feature type="domain" description="DhaL" evidence="6">
    <location>
        <begin position="370"/>
        <end position="571"/>
    </location>
</feature>
<dbReference type="InterPro" id="IPR036117">
    <property type="entry name" value="DhaL_dom_sf"/>
</dbReference>
<keyword evidence="2" id="KW-0547">Nucleotide-binding</keyword>
<dbReference type="InterPro" id="IPR004006">
    <property type="entry name" value="DhaK_dom"/>
</dbReference>
<dbReference type="Gene3D" id="3.40.50.10440">
    <property type="entry name" value="Dihydroxyacetone kinase, domain 1"/>
    <property type="match status" value="1"/>
</dbReference>
<dbReference type="InterPro" id="IPR004007">
    <property type="entry name" value="DhaL_dom"/>
</dbReference>
<dbReference type="PANTHER" id="PTHR28629:SF4">
    <property type="entry name" value="TRIOKINASE_FMN CYCLASE"/>
    <property type="match status" value="1"/>
</dbReference>
<evidence type="ECO:0000256" key="3">
    <source>
        <dbReference type="ARBA" id="ARBA00022777"/>
    </source>
</evidence>
<name>A0A917TVF7_9ACTN</name>
<evidence type="ECO:0000256" key="5">
    <source>
        <dbReference type="SAM" id="MobiDB-lite"/>
    </source>
</evidence>
<dbReference type="PROSITE" id="PS51480">
    <property type="entry name" value="DHAL"/>
    <property type="match status" value="1"/>
</dbReference>
<dbReference type="GO" id="GO:0005524">
    <property type="term" value="F:ATP binding"/>
    <property type="evidence" value="ECO:0007669"/>
    <property type="project" value="UniProtKB-KW"/>
</dbReference>
<dbReference type="GO" id="GO:0004371">
    <property type="term" value="F:glycerone kinase activity"/>
    <property type="evidence" value="ECO:0007669"/>
    <property type="project" value="InterPro"/>
</dbReference>
<accession>A0A917TVF7</accession>
<dbReference type="Gene3D" id="3.30.1180.20">
    <property type="entry name" value="Dihydroxyacetone kinase, domain 2"/>
    <property type="match status" value="1"/>
</dbReference>
<protein>
    <submittedName>
        <fullName evidence="8">Erythrulose kinase</fullName>
    </submittedName>
</protein>
<organism evidence="8 9">
    <name type="scientific">Dactylosporangium sucinum</name>
    <dbReference type="NCBI Taxonomy" id="1424081"/>
    <lineage>
        <taxon>Bacteria</taxon>
        <taxon>Bacillati</taxon>
        <taxon>Actinomycetota</taxon>
        <taxon>Actinomycetes</taxon>
        <taxon>Micromonosporales</taxon>
        <taxon>Micromonosporaceae</taxon>
        <taxon>Dactylosporangium</taxon>
    </lineage>
</organism>
<dbReference type="Gene3D" id="1.25.40.340">
    <property type="match status" value="1"/>
</dbReference>
<comment type="caution">
    <text evidence="8">The sequence shown here is derived from an EMBL/GenBank/DDBJ whole genome shotgun (WGS) entry which is preliminary data.</text>
</comment>
<reference evidence="8" key="2">
    <citation type="submission" date="2020-09" db="EMBL/GenBank/DDBJ databases">
        <authorList>
            <person name="Sun Q."/>
            <person name="Ohkuma M."/>
        </authorList>
    </citation>
    <scope>NUCLEOTIDE SEQUENCE</scope>
    <source>
        <strain evidence="8">JCM 19831</strain>
    </source>
</reference>
<keyword evidence="4" id="KW-0067">ATP-binding</keyword>
<keyword evidence="3 8" id="KW-0418">Kinase</keyword>
<feature type="domain" description="DhaK" evidence="7">
    <location>
        <begin position="7"/>
        <end position="331"/>
    </location>
</feature>
<dbReference type="FunFam" id="3.30.1180.20:FF:000001">
    <property type="entry name" value="Dihydroxyacetone kinase 1"/>
    <property type="match status" value="1"/>
</dbReference>
<dbReference type="GO" id="GO:0019563">
    <property type="term" value="P:glycerol catabolic process"/>
    <property type="evidence" value="ECO:0007669"/>
    <property type="project" value="TreeGrafter"/>
</dbReference>
<keyword evidence="9" id="KW-1185">Reference proteome</keyword>
<dbReference type="PROSITE" id="PS51481">
    <property type="entry name" value="DHAK"/>
    <property type="match status" value="1"/>
</dbReference>
<evidence type="ECO:0000313" key="8">
    <source>
        <dbReference type="EMBL" id="GGM37325.1"/>
    </source>
</evidence>